<feature type="binding site" evidence="10">
    <location>
        <position position="660"/>
    </location>
    <ligand>
        <name>phosphate</name>
        <dbReference type="ChEBI" id="CHEBI:43474"/>
    </ligand>
</feature>
<evidence type="ECO:0000256" key="11">
    <source>
        <dbReference type="SAM" id="MobiDB-lite"/>
    </source>
</evidence>
<evidence type="ECO:0000256" key="9">
    <source>
        <dbReference type="ARBA" id="ARBA00023136"/>
    </source>
</evidence>
<dbReference type="CDD" id="cd09010">
    <property type="entry name" value="MTAP_SsMTAPII_like_MTIP"/>
    <property type="match status" value="1"/>
</dbReference>
<dbReference type="InterPro" id="IPR000845">
    <property type="entry name" value="Nucleoside_phosphorylase_d"/>
</dbReference>
<dbReference type="InterPro" id="IPR001991">
    <property type="entry name" value="Na-dicarboxylate_symporter"/>
</dbReference>
<evidence type="ECO:0000313" key="15">
    <source>
        <dbReference type="Proteomes" id="UP000182241"/>
    </source>
</evidence>
<dbReference type="NCBIfam" id="NF002461">
    <property type="entry name" value="PRK01663.1"/>
    <property type="match status" value="1"/>
</dbReference>
<keyword evidence="7" id="KW-0769">Symport</keyword>
<dbReference type="InterPro" id="IPR018107">
    <property type="entry name" value="Na-dicarboxylate_symporter_CS"/>
</dbReference>
<dbReference type="PANTHER" id="PTHR42865">
    <property type="entry name" value="PROTON/GLUTAMATE-ASPARTATE SYMPORTER"/>
    <property type="match status" value="1"/>
</dbReference>
<dbReference type="HAMAP" id="MF_01963">
    <property type="entry name" value="MTAP"/>
    <property type="match status" value="1"/>
</dbReference>
<evidence type="ECO:0000256" key="6">
    <source>
        <dbReference type="ARBA" id="ARBA00022692"/>
    </source>
</evidence>
<reference evidence="15" key="1">
    <citation type="submission" date="2016-10" db="EMBL/GenBank/DDBJ databases">
        <authorList>
            <person name="Varghese N."/>
            <person name="Submissions S."/>
        </authorList>
    </citation>
    <scope>NUCLEOTIDE SEQUENCE [LARGE SCALE GENOMIC DNA]</scope>
    <source>
        <strain evidence="15">DSM 44234</strain>
    </source>
</reference>
<organism evidence="14 15">
    <name type="scientific">Tsukamurella tyrosinosolvens</name>
    <dbReference type="NCBI Taxonomy" id="57704"/>
    <lineage>
        <taxon>Bacteria</taxon>
        <taxon>Bacillati</taxon>
        <taxon>Actinomycetota</taxon>
        <taxon>Actinomycetes</taxon>
        <taxon>Mycobacteriales</taxon>
        <taxon>Tsukamurellaceae</taxon>
        <taxon>Tsukamurella</taxon>
    </lineage>
</organism>
<comment type="subunit">
    <text evidence="10">Homohexamer. Dimer of a homotrimer.</text>
</comment>
<dbReference type="InterPro" id="IPR035994">
    <property type="entry name" value="Nucleoside_phosphorylase_sf"/>
</dbReference>
<dbReference type="InterPro" id="IPR010044">
    <property type="entry name" value="MTAP"/>
</dbReference>
<dbReference type="Gene3D" id="1.10.3860.10">
    <property type="entry name" value="Sodium:dicarboxylate symporter"/>
    <property type="match status" value="1"/>
</dbReference>
<dbReference type="PROSITE" id="PS00714">
    <property type="entry name" value="NA_DICARBOXYL_SYMP_2"/>
    <property type="match status" value="1"/>
</dbReference>
<feature type="transmembrane region" description="Helical" evidence="12">
    <location>
        <begin position="54"/>
        <end position="72"/>
    </location>
</feature>
<feature type="site" description="Important for substrate specificity" evidence="10">
    <location>
        <position position="696"/>
    </location>
</feature>
<evidence type="ECO:0000256" key="10">
    <source>
        <dbReference type="HAMAP-Rule" id="MF_01963"/>
    </source>
</evidence>
<dbReference type="Pfam" id="PF00375">
    <property type="entry name" value="SDF"/>
    <property type="match status" value="1"/>
</dbReference>
<feature type="transmembrane region" description="Helical" evidence="12">
    <location>
        <begin position="84"/>
        <end position="106"/>
    </location>
</feature>
<protein>
    <recommendedName>
        <fullName evidence="10">Purine nucleoside phosphorylase</fullName>
        <shortName evidence="10">PNP</shortName>
        <ecNumber evidence="10">2.4.2.1</ecNumber>
    </recommendedName>
</protein>
<keyword evidence="6 12" id="KW-0812">Transmembrane</keyword>
<keyword evidence="9 12" id="KW-0472">Membrane</keyword>
<feature type="transmembrane region" description="Helical" evidence="12">
    <location>
        <begin position="227"/>
        <end position="252"/>
    </location>
</feature>
<evidence type="ECO:0000256" key="8">
    <source>
        <dbReference type="ARBA" id="ARBA00022989"/>
    </source>
</evidence>
<keyword evidence="4 10" id="KW-0328">Glycosyltransferase</keyword>
<comment type="similarity">
    <text evidence="10">Belongs to the PNP/MTAP phosphorylase family. MTAP subfamily.</text>
</comment>
<dbReference type="PRINTS" id="PR00173">
    <property type="entry name" value="EDTRNSPORT"/>
</dbReference>
<keyword evidence="10" id="KW-0660">Purine salvage</keyword>
<dbReference type="UniPathway" id="UPA00606"/>
<evidence type="ECO:0000256" key="2">
    <source>
        <dbReference type="ARBA" id="ARBA00022448"/>
    </source>
</evidence>
<dbReference type="GO" id="GO:0017061">
    <property type="term" value="F:S-methyl-5-thioadenosine phosphorylase activity"/>
    <property type="evidence" value="ECO:0007669"/>
    <property type="project" value="InterPro"/>
</dbReference>
<feature type="domain" description="Nucleoside phosphorylase" evidence="13">
    <location>
        <begin position="483"/>
        <end position="716"/>
    </location>
</feature>
<comment type="pathway">
    <text evidence="10">Purine metabolism; purine nucleoside salvage.</text>
</comment>
<sequence>MTTTEAPKKKPWYRSLFVQVLIGIAAGIATGIFFPGFSDHLAPLGQGFIKLIKMLVSPLIFLVVVTGIAKVGSMAALGKIGAKALLWFTVCTTFALALGLVVGNVVRPGAGLNIDPSTLDASALDEKTHGEHLPGGVDFVMNIIPTSVVDAFAKNNLLQVLLFAVLFGVALAAISEKVQPVLLEVIDQAMHVIFRIVSYIMYLAPIGAFGAMAFTVGNYGADSLKSFGMLVLACYGAAVVFILILAVAVRLITGVSTWKFLKYCREEFMLALGTGSSEAVMPSVIKKLDAAGCDRSVVGLVIPTGYSFNLDGAAIYLSLSMMFLAQAVGVDLSVGQQITIMGILILSSKGMAGVPGSAFVALSATAAAVGAFPVAAVALLLGADRLMDSMRVATNLLGNCLATFVIARWEGLLDTEKMKAVLEGTLVVDDPDDVRAHPGHGAAAFPPPPMPCRRSRPATGRPPMPKERSMSDATAPSGADATVAILGSWGYYGLLDDARSYPVDTPYGAPSDDVVIGTAHGRRVAYLTRSGRERNIPPHRINHRANVWALHHLGVRHILAATPAGAFDPAVGVGTVVVPDQLVDRTGRTDDTFHDDEDVRVSFAQPFSDPTRAAAIAALRDQRWVVADGGVVVAIRGPRFSTAAESRWYAAQGWDVVSTTPYPEAALARELGMGYACVALVTDHDVIAETPWPVSQERVQEELDANTLRLREALVRAAATLS</sequence>
<evidence type="ECO:0000256" key="5">
    <source>
        <dbReference type="ARBA" id="ARBA00022679"/>
    </source>
</evidence>
<dbReference type="InterPro" id="IPR036458">
    <property type="entry name" value="Na:dicarbo_symporter_sf"/>
</dbReference>
<dbReference type="GO" id="GO:0015366">
    <property type="term" value="F:malate:proton symporter activity"/>
    <property type="evidence" value="ECO:0007669"/>
    <property type="project" value="TreeGrafter"/>
</dbReference>
<dbReference type="Pfam" id="PF01048">
    <property type="entry name" value="PNP_UDP_1"/>
    <property type="match status" value="1"/>
</dbReference>
<comment type="subcellular location">
    <subcellularLocation>
        <location evidence="1">Cell membrane</location>
        <topology evidence="1">Multi-pass membrane protein</topology>
    </subcellularLocation>
</comment>
<keyword evidence="5 10" id="KW-0808">Transferase</keyword>
<evidence type="ECO:0000256" key="4">
    <source>
        <dbReference type="ARBA" id="ARBA00022676"/>
    </source>
</evidence>
<name>A0A1H4T2T0_TSUTY</name>
<dbReference type="EMBL" id="FNSA01000003">
    <property type="protein sequence ID" value="SEC50401.1"/>
    <property type="molecule type" value="Genomic_DNA"/>
</dbReference>
<dbReference type="EC" id="2.4.2.1" evidence="10"/>
<keyword evidence="2" id="KW-0813">Transport</keyword>
<keyword evidence="3" id="KW-1003">Cell membrane</keyword>
<evidence type="ECO:0000259" key="13">
    <source>
        <dbReference type="Pfam" id="PF01048"/>
    </source>
</evidence>
<dbReference type="GO" id="GO:0070778">
    <property type="term" value="P:L-aspartate transmembrane transport"/>
    <property type="evidence" value="ECO:0007669"/>
    <property type="project" value="TreeGrafter"/>
</dbReference>
<evidence type="ECO:0000313" key="14">
    <source>
        <dbReference type="EMBL" id="SEC50401.1"/>
    </source>
</evidence>
<keyword evidence="15" id="KW-1185">Reference proteome</keyword>
<keyword evidence="8 12" id="KW-1133">Transmembrane helix</keyword>
<evidence type="ECO:0000256" key="3">
    <source>
        <dbReference type="ARBA" id="ARBA00022475"/>
    </source>
</evidence>
<evidence type="ECO:0000256" key="12">
    <source>
        <dbReference type="SAM" id="Phobius"/>
    </source>
</evidence>
<dbReference type="GO" id="GO:0015138">
    <property type="term" value="F:fumarate transmembrane transporter activity"/>
    <property type="evidence" value="ECO:0007669"/>
    <property type="project" value="TreeGrafter"/>
</dbReference>
<feature type="transmembrane region" description="Helical" evidence="12">
    <location>
        <begin position="196"/>
        <end position="221"/>
    </location>
</feature>
<feature type="transmembrane region" description="Helical" evidence="12">
    <location>
        <begin position="323"/>
        <end position="346"/>
    </location>
</feature>
<feature type="transmembrane region" description="Helical" evidence="12">
    <location>
        <begin position="358"/>
        <end position="381"/>
    </location>
</feature>
<feature type="transmembrane region" description="Helical" evidence="12">
    <location>
        <begin position="157"/>
        <end position="175"/>
    </location>
</feature>
<dbReference type="GO" id="GO:0006166">
    <property type="term" value="P:purine ribonucleoside salvage"/>
    <property type="evidence" value="ECO:0007669"/>
    <property type="project" value="UniProtKB-UniRule"/>
</dbReference>
<feature type="transmembrane region" description="Helical" evidence="12">
    <location>
        <begin position="12"/>
        <end position="34"/>
    </location>
</feature>
<dbReference type="SUPFAM" id="SSF53167">
    <property type="entry name" value="Purine and uridine phosphorylases"/>
    <property type="match status" value="1"/>
</dbReference>
<comment type="caution">
    <text evidence="10">Lacks conserved residue(s) required for the propagation of feature annotation.</text>
</comment>
<dbReference type="FunFam" id="1.10.3860.10:FF:000001">
    <property type="entry name" value="C4-dicarboxylate transport protein"/>
    <property type="match status" value="1"/>
</dbReference>
<evidence type="ECO:0000256" key="7">
    <source>
        <dbReference type="ARBA" id="ARBA00022847"/>
    </source>
</evidence>
<feature type="region of interest" description="Disordered" evidence="11">
    <location>
        <begin position="439"/>
        <end position="476"/>
    </location>
</feature>
<dbReference type="SUPFAM" id="SSF118215">
    <property type="entry name" value="Proton glutamate symport protein"/>
    <property type="match status" value="1"/>
</dbReference>
<feature type="binding site" evidence="10">
    <location>
        <begin position="683"/>
        <end position="685"/>
    </location>
    <ligand>
        <name>substrate</name>
    </ligand>
</feature>
<dbReference type="Gene3D" id="3.40.50.1580">
    <property type="entry name" value="Nucleoside phosphorylase domain"/>
    <property type="match status" value="1"/>
</dbReference>
<proteinExistence type="inferred from homology"/>
<comment type="catalytic activity">
    <reaction evidence="10">
        <text>a purine D-ribonucleoside + phosphate = a purine nucleobase + alpha-D-ribose 1-phosphate</text>
        <dbReference type="Rhea" id="RHEA:19805"/>
        <dbReference type="ChEBI" id="CHEBI:26386"/>
        <dbReference type="ChEBI" id="CHEBI:43474"/>
        <dbReference type="ChEBI" id="CHEBI:57720"/>
        <dbReference type="ChEBI" id="CHEBI:142355"/>
        <dbReference type="EC" id="2.4.2.1"/>
    </reaction>
</comment>
<dbReference type="GO" id="GO:0015141">
    <property type="term" value="F:succinate transmembrane transporter activity"/>
    <property type="evidence" value="ECO:0007669"/>
    <property type="project" value="TreeGrafter"/>
</dbReference>
<dbReference type="STRING" id="57704.SAMN04489793_2462"/>
<gene>
    <name evidence="14" type="ORF">SAMN04489793_2462</name>
</gene>
<dbReference type="PANTHER" id="PTHR42865:SF1">
    <property type="entry name" value="AEROBIC C4-DICARBOXYLATE TRANSPORT PROTEIN"/>
    <property type="match status" value="1"/>
</dbReference>
<accession>A0A1H4T2T0</accession>
<dbReference type="Proteomes" id="UP000182241">
    <property type="component" value="Unassembled WGS sequence"/>
</dbReference>
<dbReference type="GO" id="GO:0005886">
    <property type="term" value="C:plasma membrane"/>
    <property type="evidence" value="ECO:0007669"/>
    <property type="project" value="UniProtKB-SubCell"/>
</dbReference>
<comment type="function">
    <text evidence="10">Purine nucleoside phosphorylase involved in purine salvage.</text>
</comment>
<comment type="miscellaneous">
    <text evidence="10">Although this enzyme belongs to the family of MTA phosphorylases based on sequence homology, it lacks several conserved amino acids in the substrate binding pocket that confer specificity towards MTA.</text>
</comment>
<dbReference type="AlphaFoldDB" id="A0A1H4T2T0"/>
<feature type="site" description="Important for substrate specificity" evidence="10">
    <location>
        <position position="641"/>
    </location>
</feature>
<evidence type="ECO:0000256" key="1">
    <source>
        <dbReference type="ARBA" id="ARBA00004651"/>
    </source>
</evidence>